<reference evidence="1" key="1">
    <citation type="submission" date="2018-10" db="EMBL/GenBank/DDBJ databases">
        <title>Hidden diversity of soil giant viruses.</title>
        <authorList>
            <person name="Schulz F."/>
            <person name="Alteio L."/>
            <person name="Goudeau D."/>
            <person name="Ryan E.M."/>
            <person name="Malmstrom R.R."/>
            <person name="Blanchard J."/>
            <person name="Woyke T."/>
        </authorList>
    </citation>
    <scope>NUCLEOTIDE SEQUENCE</scope>
    <source>
        <strain evidence="1">SAV1</strain>
    </source>
</reference>
<protein>
    <submittedName>
        <fullName evidence="1">Uncharacterized protein</fullName>
    </submittedName>
</protein>
<proteinExistence type="predicted"/>
<dbReference type="EMBL" id="MK072448">
    <property type="protein sequence ID" value="AYV85355.1"/>
    <property type="molecule type" value="Genomic_DNA"/>
</dbReference>
<gene>
    <name evidence="1" type="ORF">Satyrvirus12_9</name>
</gene>
<organism evidence="1">
    <name type="scientific">Satyrvirus sp</name>
    <dbReference type="NCBI Taxonomy" id="2487771"/>
    <lineage>
        <taxon>Viruses</taxon>
        <taxon>Varidnaviria</taxon>
        <taxon>Bamfordvirae</taxon>
        <taxon>Nucleocytoviricota</taxon>
        <taxon>Megaviricetes</taxon>
        <taxon>Imitervirales</taxon>
        <taxon>Mimiviridae</taxon>
        <taxon>Megamimivirinae</taxon>
    </lineage>
</organism>
<name>A0A3G5ADQ8_9VIRU</name>
<evidence type="ECO:0000313" key="1">
    <source>
        <dbReference type="EMBL" id="AYV85355.1"/>
    </source>
</evidence>
<sequence>MSKITFESLFESFKIDNKIYHIYDMVSIIKITNKQIEILFENIDQELKDFFFINLFRYPHNTLDTIIFTIQLGANPRTQDDQALINLCSSTVSLENNFEIMESTISKINFLINEIGANVNTQNSSPLGNSIPNKILINTLFNFGALITDFVIDSLVEVLDNQFLYIRCIETIPIFINHGLDMQYLAQKFIFYDDQIKGIMKFFKKYDVNFDIILNT</sequence>
<accession>A0A3G5ADQ8</accession>